<evidence type="ECO:0000313" key="1">
    <source>
        <dbReference type="EMBL" id="RZC80990.1"/>
    </source>
</evidence>
<dbReference type="GO" id="GO:0006811">
    <property type="term" value="P:monoatomic ion transport"/>
    <property type="evidence" value="ECO:0007669"/>
    <property type="project" value="InterPro"/>
</dbReference>
<proteinExistence type="predicted"/>
<name>A0A4Y7L8P4_PAPSO</name>
<sequence>MVKDQEMVVVLVMVVRKQEEEAMLVLVEDEVLLLVKEEATVLMEDLDVLLEPRVDGNEKPGRVWTEEGEIVFLKGTPEVLEALLAHGSALWMFNEVQIEERERKLIDVEILADEPLEDSIVYSDYRSLATLLLIRDIQSDSRTRNLVSVSRISDYVLFNEFVSMALAMVTEDKQVNWFSRNSLLKSVSAPEEGPKFFNDSSQLKKDLFPITSVVWADTLKRGLIDLNITAGFGFCIGRAKEDGPVNYRIRRVMKVTLTGICGHGNGQGPEVPIPKVQLY</sequence>
<dbReference type="PANTHER" id="PTHR31563">
    <property type="entry name" value="ION CHANNEL POLLUX-RELATED"/>
    <property type="match status" value="1"/>
</dbReference>
<evidence type="ECO:0000313" key="2">
    <source>
        <dbReference type="Proteomes" id="UP000316621"/>
    </source>
</evidence>
<organism evidence="1 2">
    <name type="scientific">Papaver somniferum</name>
    <name type="common">Opium poppy</name>
    <dbReference type="NCBI Taxonomy" id="3469"/>
    <lineage>
        <taxon>Eukaryota</taxon>
        <taxon>Viridiplantae</taxon>
        <taxon>Streptophyta</taxon>
        <taxon>Embryophyta</taxon>
        <taxon>Tracheophyta</taxon>
        <taxon>Spermatophyta</taxon>
        <taxon>Magnoliopsida</taxon>
        <taxon>Ranunculales</taxon>
        <taxon>Papaveraceae</taxon>
        <taxon>Papaveroideae</taxon>
        <taxon>Papaver</taxon>
    </lineage>
</organism>
<protein>
    <submittedName>
        <fullName evidence="1">Uncharacterized protein</fullName>
    </submittedName>
</protein>
<gene>
    <name evidence="1" type="ORF">C5167_043563</name>
</gene>
<dbReference type="STRING" id="3469.A0A4Y7L8P4"/>
<dbReference type="AlphaFoldDB" id="A0A4Y7L8P4"/>
<reference evidence="1 2" key="1">
    <citation type="journal article" date="2018" name="Science">
        <title>The opium poppy genome and morphinan production.</title>
        <authorList>
            <person name="Guo L."/>
            <person name="Winzer T."/>
            <person name="Yang X."/>
            <person name="Li Y."/>
            <person name="Ning Z."/>
            <person name="He Z."/>
            <person name="Teodor R."/>
            <person name="Lu Y."/>
            <person name="Bowser T.A."/>
            <person name="Graham I.A."/>
            <person name="Ye K."/>
        </authorList>
    </citation>
    <scope>NUCLEOTIDE SEQUENCE [LARGE SCALE GENOMIC DNA]</scope>
    <source>
        <strain evidence="2">cv. HN1</strain>
        <tissue evidence="1">Leaves</tissue>
    </source>
</reference>
<dbReference type="Gramene" id="RZC80990">
    <property type="protein sequence ID" value="RZC80990"/>
    <property type="gene ID" value="C5167_043563"/>
</dbReference>
<dbReference type="PANTHER" id="PTHR31563:SF10">
    <property type="entry name" value="ION CHANNEL POLLUX-RELATED"/>
    <property type="match status" value="1"/>
</dbReference>
<dbReference type="InterPro" id="IPR044849">
    <property type="entry name" value="CASTOR/POLLUX/SYM8-like"/>
</dbReference>
<dbReference type="EMBL" id="CM010724">
    <property type="protein sequence ID" value="RZC80990.1"/>
    <property type="molecule type" value="Genomic_DNA"/>
</dbReference>
<accession>A0A4Y7L8P4</accession>
<keyword evidence="2" id="KW-1185">Reference proteome</keyword>
<dbReference type="Proteomes" id="UP000316621">
    <property type="component" value="Chromosome 10"/>
</dbReference>